<dbReference type="NCBIfam" id="TIGR04549">
    <property type="entry name" value="LP_HExxH_w_tonB"/>
    <property type="match status" value="1"/>
</dbReference>
<dbReference type="GO" id="GO:0016787">
    <property type="term" value="F:hydrolase activity"/>
    <property type="evidence" value="ECO:0007669"/>
    <property type="project" value="UniProtKB-KW"/>
</dbReference>
<proteinExistence type="predicted"/>
<sequence>MKTKFLAFIFIVAAYITTSSCKEDDVNAPIKTHEESDDEIDQYIQTNFTDKYGVAVRYTYVDRYVDPDKRVTPPKRELVEPMLDFLTDFWIEPFEAVDNGKVFFAKHVPAEMVFIGSTIYNSDGTVTLGTADAGARITLTEVNDIDVENINWIFRQLGTIYHEFAHIVHQRYNLPPNFQQISPQGYTSAGSWYNLTEDEALARGFVSPYATSSFNEDFAETVAHLLFYPEFYERYIDDEVCTTTDCLARNEGRALIRKKYNSILAHYKQYTGVDLLKVREIVQAKLPL</sequence>
<dbReference type="EMBL" id="FUZU01000001">
    <property type="protein sequence ID" value="SKC58747.1"/>
    <property type="molecule type" value="Genomic_DNA"/>
</dbReference>
<evidence type="ECO:0000313" key="1">
    <source>
        <dbReference type="EMBL" id="SKC58747.1"/>
    </source>
</evidence>
<dbReference type="Proteomes" id="UP000190961">
    <property type="component" value="Unassembled WGS sequence"/>
</dbReference>
<name>A0A1T5K4Q1_9BACT</name>
<reference evidence="1 2" key="1">
    <citation type="submission" date="2017-02" db="EMBL/GenBank/DDBJ databases">
        <authorList>
            <person name="Peterson S.W."/>
        </authorList>
    </citation>
    <scope>NUCLEOTIDE SEQUENCE [LARGE SCALE GENOMIC DNA]</scope>
    <source>
        <strain evidence="1 2">DSM 25262</strain>
    </source>
</reference>
<dbReference type="Pfam" id="PF15890">
    <property type="entry name" value="Peptidase_Mx1"/>
    <property type="match status" value="1"/>
</dbReference>
<organism evidence="1 2">
    <name type="scientific">Ohtaekwangia koreensis</name>
    <dbReference type="NCBI Taxonomy" id="688867"/>
    <lineage>
        <taxon>Bacteria</taxon>
        <taxon>Pseudomonadati</taxon>
        <taxon>Bacteroidota</taxon>
        <taxon>Cytophagia</taxon>
        <taxon>Cytophagales</taxon>
        <taxon>Fulvivirgaceae</taxon>
        <taxon>Ohtaekwangia</taxon>
    </lineage>
</organism>
<dbReference type="PROSITE" id="PS51257">
    <property type="entry name" value="PROKAR_LIPOPROTEIN"/>
    <property type="match status" value="1"/>
</dbReference>
<dbReference type="InterPro" id="IPR030890">
    <property type="entry name" value="LP_HExxH_w_TonB"/>
</dbReference>
<keyword evidence="2" id="KW-1185">Reference proteome</keyword>
<accession>A0A1T5K4Q1</accession>
<dbReference type="AlphaFoldDB" id="A0A1T5K4Q1"/>
<keyword evidence="1" id="KW-0378">Hydrolase</keyword>
<evidence type="ECO:0000313" key="2">
    <source>
        <dbReference type="Proteomes" id="UP000190961"/>
    </source>
</evidence>
<dbReference type="STRING" id="688867.SAMN05660236_1828"/>
<dbReference type="Gene3D" id="3.40.390.70">
    <property type="match status" value="1"/>
</dbReference>
<gene>
    <name evidence="1" type="ORF">SAMN05660236_1828</name>
</gene>
<dbReference type="OrthoDB" id="1113652at2"/>
<protein>
    <submittedName>
        <fullName evidence="1">Substrate import-associated zinc metallohydrolase lipoprotein</fullName>
    </submittedName>
</protein>
<keyword evidence="1" id="KW-0449">Lipoprotein</keyword>
<dbReference type="SUPFAM" id="SSF55486">
    <property type="entry name" value="Metalloproteases ('zincins'), catalytic domain"/>
    <property type="match status" value="1"/>
</dbReference>
<dbReference type="RefSeq" id="WP_079686342.1">
    <property type="nucleotide sequence ID" value="NZ_FUZU01000001.1"/>
</dbReference>